<name>A0ABM1HX41_POLDO</name>
<accession>A0ABM1HX41</accession>
<feature type="compositionally biased region" description="Low complexity" evidence="1">
    <location>
        <begin position="1482"/>
        <end position="1505"/>
    </location>
</feature>
<evidence type="ECO:0000256" key="1">
    <source>
        <dbReference type="SAM" id="MobiDB-lite"/>
    </source>
</evidence>
<gene>
    <name evidence="3" type="primary">LOC107064394</name>
</gene>
<sequence length="1505" mass="175142">MCNIQMKLKTWIQLIKSGTLENIIEDIMTNNYFQSDENAIISNKDVFKLILHLAHAANNCDKQKYKDGKDIGNLAFLLCSNLSTIPDNERFISSLYHIIRCLLRMNLYKEAENLSLHLIQDNVECTENKTNEIFRQLTYLWHESAEKELINFQEKPNHREHYDRYKNAIKYELLITKKSYKNHARHVITKLCIYLRKLIAMKNISIKYINDFIKYIIDEDYEHMSIDQNDKHKIYSSILSIIAKLICTNYNNDGDDKKFLMDILKDERNYFKNMIFDDCYQSFVHFKNTCITLLQPDEELTESVSKNIEKLTNQYIDIVQRCGYTDTVTITASFFVEIFQYVFLYWENNVTLGKMQFLKSNILYETMKLIDQISKTLLKTVMENCICSNNKCTIKIDLYNHIILKALSENILQFINKFMEENIFYLKTLKESHCKHWTTLWSLCGRLLYNMGSTFESFYDTSTFFISLLCSSIIYFEGMHCEHSHLKIQNPLCVALYKLSNIHYKKCMYREAMTVSALHGLLSYTDKNSKAFKVWTSIKYKMAQTSSNFVNMSMISCLQNDRKIIEDIGIHIDLSKYDLIELCLTEAIALKNVKVNLIEAFHSLLNELHILKANIIQRTYLIQLFGYHLLHIQENYTSDIFTNTLSELELLKDKSINILCLKANLLFFIYVNELRISNECTRIEMNNAEFALKAPKLSDNQGTYVIPAYSKINIKEDLRLMELLEKSLKTWDEIEPNIIDVTQSWEPLLTLNILTIIAEYSRLYRYENCESKAWNLASKLAIELDNKDIFVYVTGRSLYLRQINKQWIDQAKEYVDNIKDYDNESKLQIIAMFWISLADFYFECGEYTTATKLLDDARSLPGITFQNNTSVYLYSLDTIIRNYNFYKKNTEQEEYTSYIIESLYSLICLKDSLTSIKWMNPNDYLCSYDILFSCTVNMSTLINSLLSFKEITAHLVIKLKSAQSLGATIRTAEILKSLCFIDLSRSRLDDCEVKLQGLEHILDTETIKLSMDTNLKPTILENLKTSPNRLINSRNNIMQNDTSPVLRRKIFNYPDFLLHNNCTCTLCQHIQYQYLLFASTHIRAQLYALQNNVAASLEHFHGAFKMKEKFCQLEQFTLPRNLLKETNNTIKFTWQARLYITDYILLLLHFSFLLKAYITSRKDEALKIALLAVEICETQKIESHPVYISAKELVYKYQFEEIITDQDYSSFTVPKTPEIDISKFIVQDKVSYKMCVTPVTHNQPKNPISIRRNKTPPLSKLKKVNINLSDDESDDSSSPSKLDDLCKTPISRPKLVRRKILENEYVDDNTTDKSNEKMDVNKMKDISVTKIITKVAPLVPNISDHLNKITKKFDIPATNETVEKLFEMVDNLEISSPKSQRRLRSKSAPNSKESSCDNEVKDSIELFKKLVISEVETNNIVNVKQTVPTIVIDNTEATGISHKSRKTKNTLTNGNNSLEIVTLNTESEICKISKSQRRVTRSTRSTKSSTVTKTTSSVKKASSFR</sequence>
<dbReference type="Proteomes" id="UP000694924">
    <property type="component" value="Unplaced"/>
</dbReference>
<evidence type="ECO:0000313" key="2">
    <source>
        <dbReference type="Proteomes" id="UP000694924"/>
    </source>
</evidence>
<dbReference type="RefSeq" id="XP_015172528.1">
    <property type="nucleotide sequence ID" value="XM_015317042.1"/>
</dbReference>
<dbReference type="GeneID" id="107064394"/>
<feature type="region of interest" description="Disordered" evidence="1">
    <location>
        <begin position="1476"/>
        <end position="1505"/>
    </location>
</feature>
<keyword evidence="2" id="KW-1185">Reference proteome</keyword>
<organism evidence="2 3">
    <name type="scientific">Polistes dominula</name>
    <name type="common">European paper wasp</name>
    <name type="synonym">Vespa dominula</name>
    <dbReference type="NCBI Taxonomy" id="743375"/>
    <lineage>
        <taxon>Eukaryota</taxon>
        <taxon>Metazoa</taxon>
        <taxon>Ecdysozoa</taxon>
        <taxon>Arthropoda</taxon>
        <taxon>Hexapoda</taxon>
        <taxon>Insecta</taxon>
        <taxon>Pterygota</taxon>
        <taxon>Neoptera</taxon>
        <taxon>Endopterygota</taxon>
        <taxon>Hymenoptera</taxon>
        <taxon>Apocrita</taxon>
        <taxon>Aculeata</taxon>
        <taxon>Vespoidea</taxon>
        <taxon>Vespidae</taxon>
        <taxon>Polistinae</taxon>
        <taxon>Polistini</taxon>
        <taxon>Polistes</taxon>
    </lineage>
</organism>
<feature type="region of interest" description="Disordered" evidence="1">
    <location>
        <begin position="1377"/>
        <end position="1398"/>
    </location>
</feature>
<evidence type="ECO:0000313" key="3">
    <source>
        <dbReference type="RefSeq" id="XP_015172528.1"/>
    </source>
</evidence>
<proteinExistence type="predicted"/>
<protein>
    <submittedName>
        <fullName evidence="3">Uncharacterized protein LOC107064394</fullName>
    </submittedName>
</protein>
<reference evidence="3" key="1">
    <citation type="submission" date="2025-08" db="UniProtKB">
        <authorList>
            <consortium name="RefSeq"/>
        </authorList>
    </citation>
    <scope>IDENTIFICATION</scope>
    <source>
        <tissue evidence="3">Whole body</tissue>
    </source>
</reference>